<dbReference type="Proteomes" id="UP000319894">
    <property type="component" value="Unassembled WGS sequence"/>
</dbReference>
<feature type="transmembrane region" description="Helical" evidence="1">
    <location>
        <begin position="120"/>
        <end position="140"/>
    </location>
</feature>
<organism evidence="2 3">
    <name type="scientific">Haloglomus irregulare</name>
    <dbReference type="NCBI Taxonomy" id="2234134"/>
    <lineage>
        <taxon>Archaea</taxon>
        <taxon>Methanobacteriati</taxon>
        <taxon>Methanobacteriota</taxon>
        <taxon>Stenosarchaea group</taxon>
        <taxon>Halobacteria</taxon>
        <taxon>Halobacteriales</taxon>
        <taxon>Natronomonadaceae</taxon>
        <taxon>Haloglomus</taxon>
    </lineage>
</organism>
<gene>
    <name evidence="2" type="ORF">DP107_15920</name>
</gene>
<evidence type="ECO:0000313" key="2">
    <source>
        <dbReference type="EMBL" id="TSD09396.1"/>
    </source>
</evidence>
<proteinExistence type="predicted"/>
<feature type="transmembrane region" description="Helical" evidence="1">
    <location>
        <begin position="88"/>
        <end position="108"/>
    </location>
</feature>
<keyword evidence="3" id="KW-1185">Reference proteome</keyword>
<evidence type="ECO:0000256" key="1">
    <source>
        <dbReference type="SAM" id="Phobius"/>
    </source>
</evidence>
<keyword evidence="1" id="KW-0812">Transmembrane</keyword>
<reference evidence="2 3" key="1">
    <citation type="submission" date="2018-06" db="EMBL/GenBank/DDBJ databases">
        <title>Natronomonas sp. F16-60 a new haloarchaeon isolated from a solar saltern of Isla Cristina, Huelva, Spain.</title>
        <authorList>
            <person name="Duran-Viseras A."/>
            <person name="Sanchez-Porro C."/>
            <person name="Ventosa A."/>
        </authorList>
    </citation>
    <scope>NUCLEOTIDE SEQUENCE [LARGE SCALE GENOMIC DNA]</scope>
    <source>
        <strain evidence="2 3">F16-60</strain>
    </source>
</reference>
<sequence>MSTASRPVRWGRRLVPVAVAAAVLVASVSEPSGGPPAPPVLGVSADKLLHGAAYATLAAAVALGLATPRGDGTPAGPVPPSGPTRRRVVGLAIGVAAVYGVVMEGLQGPLPYRTFDLLDAVANAVGAAIGAGAWTVGATLRDRVS</sequence>
<protein>
    <submittedName>
        <fullName evidence="2">Antibiotic resistance protein VanZ</fullName>
    </submittedName>
</protein>
<dbReference type="AlphaFoldDB" id="A0A554MWA2"/>
<keyword evidence="1" id="KW-1133">Transmembrane helix</keyword>
<comment type="caution">
    <text evidence="2">The sequence shown here is derived from an EMBL/GenBank/DDBJ whole genome shotgun (WGS) entry which is preliminary data.</text>
</comment>
<name>A0A554MWA2_9EURY</name>
<dbReference type="EMBL" id="QMDX01000013">
    <property type="protein sequence ID" value="TSD09396.1"/>
    <property type="molecule type" value="Genomic_DNA"/>
</dbReference>
<dbReference type="RefSeq" id="WP_144263132.1">
    <property type="nucleotide sequence ID" value="NZ_QMDX01000013.1"/>
</dbReference>
<accession>A0A554MWA2</accession>
<dbReference type="InParanoid" id="A0A554MWA2"/>
<evidence type="ECO:0000313" key="3">
    <source>
        <dbReference type="Proteomes" id="UP000319894"/>
    </source>
</evidence>
<keyword evidence="1" id="KW-0472">Membrane</keyword>